<evidence type="ECO:0000313" key="6">
    <source>
        <dbReference type="Proteomes" id="UP000095282"/>
    </source>
</evidence>
<keyword evidence="2" id="KW-0805">Transcription regulation</keyword>
<keyword evidence="3" id="KW-0804">Transcription</keyword>
<dbReference type="Proteomes" id="UP000095282">
    <property type="component" value="Unplaced"/>
</dbReference>
<keyword evidence="4" id="KW-0539">Nucleus</keyword>
<name>A0A1I7TBN1_9PELO</name>
<evidence type="ECO:0000313" key="7">
    <source>
        <dbReference type="WBParaSite" id="Csp11.Scaffold574.g4362.t1"/>
    </source>
</evidence>
<feature type="domain" description="BRK" evidence="5">
    <location>
        <begin position="299"/>
        <end position="332"/>
    </location>
</feature>
<dbReference type="eggNOG" id="KOG4297">
    <property type="taxonomic scope" value="Eukaryota"/>
</dbReference>
<evidence type="ECO:0000256" key="3">
    <source>
        <dbReference type="ARBA" id="ARBA00023163"/>
    </source>
</evidence>
<dbReference type="WBParaSite" id="Csp11.Scaffold574.g4362.t1">
    <property type="protein sequence ID" value="Csp11.Scaffold574.g4362.t1"/>
    <property type="gene ID" value="Csp11.Scaffold574.g4362"/>
</dbReference>
<dbReference type="PANTHER" id="PTHR34005:SF7">
    <property type="entry name" value="PROTEIN CBG26726"/>
    <property type="match status" value="1"/>
</dbReference>
<dbReference type="STRING" id="1561998.A0A1I7TBN1"/>
<accession>A0A1I7TBN1</accession>
<organism evidence="6 7">
    <name type="scientific">Caenorhabditis tropicalis</name>
    <dbReference type="NCBI Taxonomy" id="1561998"/>
    <lineage>
        <taxon>Eukaryota</taxon>
        <taxon>Metazoa</taxon>
        <taxon>Ecdysozoa</taxon>
        <taxon>Nematoda</taxon>
        <taxon>Chromadorea</taxon>
        <taxon>Rhabditida</taxon>
        <taxon>Rhabditina</taxon>
        <taxon>Rhabditomorpha</taxon>
        <taxon>Rhabditoidea</taxon>
        <taxon>Rhabditidae</taxon>
        <taxon>Peloderinae</taxon>
        <taxon>Caenorhabditis</taxon>
    </lineage>
</organism>
<evidence type="ECO:0000259" key="5">
    <source>
        <dbReference type="Pfam" id="PF07533"/>
    </source>
</evidence>
<dbReference type="InterPro" id="IPR006576">
    <property type="entry name" value="BRK_domain"/>
</dbReference>
<dbReference type="PANTHER" id="PTHR34005">
    <property type="entry name" value="PROTEIN CBG15054-RELATED"/>
    <property type="match status" value="1"/>
</dbReference>
<evidence type="ECO:0000256" key="4">
    <source>
        <dbReference type="ARBA" id="ARBA00023242"/>
    </source>
</evidence>
<evidence type="ECO:0000256" key="2">
    <source>
        <dbReference type="ARBA" id="ARBA00023015"/>
    </source>
</evidence>
<protein>
    <submittedName>
        <fullName evidence="7">BRK domain-containing protein</fullName>
    </submittedName>
</protein>
<dbReference type="GO" id="GO:0005634">
    <property type="term" value="C:nucleus"/>
    <property type="evidence" value="ECO:0007669"/>
    <property type="project" value="UniProtKB-SubCell"/>
</dbReference>
<comment type="subcellular location">
    <subcellularLocation>
        <location evidence="1">Nucleus</location>
    </subcellularLocation>
</comment>
<reference evidence="7" key="1">
    <citation type="submission" date="2016-11" db="UniProtKB">
        <authorList>
            <consortium name="WormBaseParasite"/>
        </authorList>
    </citation>
    <scope>IDENTIFICATION</scope>
</reference>
<dbReference type="eggNOG" id="KOG0384">
    <property type="taxonomic scope" value="Eukaryota"/>
</dbReference>
<keyword evidence="6" id="KW-1185">Reference proteome</keyword>
<dbReference type="Pfam" id="PF07533">
    <property type="entry name" value="BRK"/>
    <property type="match status" value="1"/>
</dbReference>
<dbReference type="Gene3D" id="3.40.5.120">
    <property type="match status" value="1"/>
</dbReference>
<proteinExistence type="predicted"/>
<dbReference type="AlphaFoldDB" id="A0A1I7TBN1"/>
<evidence type="ECO:0000256" key="1">
    <source>
        <dbReference type="ARBA" id="ARBA00004123"/>
    </source>
</evidence>
<dbReference type="SUPFAM" id="SSF160481">
    <property type="entry name" value="BRK domain-like"/>
    <property type="match status" value="1"/>
</dbReference>
<sequence length="434" mass="49279">MLHLFALTPTEKQRLDKLQNPVTRKPTEHDILKYANNFQTVLSTKDTPIVGVALGHEDLHLVDPRSVAMIQNLIGVLYNVSPLGMQKIRASIPPNTVAVSFVPHNFRVGDGIHRFYPNPDVKCTDKYAYMNYQVLSPNVQACYFYVNGVDYLAGITYYLMDKSLKQKKRQMSGDGILMSFTMRSKEPYPLRDRKTIMRDLTYGRYCKSVDRRVLVDVNFEKVIHVLFCPDRKALISRPCLECQSDHLTYKWVDREFVSANFREFPVSASTKLPQELPDEGLFILKSSIKMGGLEPSCLVYHRETGKLLPQSRWPKVTMLASFLDENPDYNVHINSALQARVVLDYHYNHRIGGNPEEVEEVQEEVVGDLIDIHTARDEDPGPSDPVELVYAKLQAWGLSNLNLDTSDVAPTGLMAESSSTPSPVYYPVEDVTDC</sequence>
<dbReference type="InterPro" id="IPR037259">
    <property type="entry name" value="BRK_sf"/>
</dbReference>